<dbReference type="AlphaFoldDB" id="A0A6C0I102"/>
<organism evidence="1">
    <name type="scientific">viral metagenome</name>
    <dbReference type="NCBI Taxonomy" id="1070528"/>
    <lineage>
        <taxon>unclassified sequences</taxon>
        <taxon>metagenomes</taxon>
        <taxon>organismal metagenomes</taxon>
    </lineage>
</organism>
<proteinExistence type="predicted"/>
<accession>A0A6C0I102</accession>
<name>A0A6C0I102_9ZZZZ</name>
<sequence>MNNNRIIQLPESDNKKEIKTKEKCKRIIVEDPIWNFTENELEYQTIFLEDPPKLLIQQIKKKLASYKSQDLEKDLYDPIHFIDLSNTLQKLNSCSLKCFYCDIQVLLMYEYVREPKQWTLERLNNNYGHTIENTVIACLSCNLRRRTMHFDRYLQTKQMTHIIKKDEHL</sequence>
<dbReference type="Gene3D" id="3.30.40.220">
    <property type="match status" value="1"/>
</dbReference>
<evidence type="ECO:0008006" key="2">
    <source>
        <dbReference type="Google" id="ProtNLM"/>
    </source>
</evidence>
<evidence type="ECO:0000313" key="1">
    <source>
        <dbReference type="EMBL" id="QHT86057.1"/>
    </source>
</evidence>
<dbReference type="EMBL" id="MN740057">
    <property type="protein sequence ID" value="QHT86057.1"/>
    <property type="molecule type" value="Genomic_DNA"/>
</dbReference>
<reference evidence="1" key="1">
    <citation type="journal article" date="2020" name="Nature">
        <title>Giant virus diversity and host interactions through global metagenomics.</title>
        <authorList>
            <person name="Schulz F."/>
            <person name="Roux S."/>
            <person name="Paez-Espino D."/>
            <person name="Jungbluth S."/>
            <person name="Walsh D.A."/>
            <person name="Denef V.J."/>
            <person name="McMahon K.D."/>
            <person name="Konstantinidis K.T."/>
            <person name="Eloe-Fadrosh E.A."/>
            <person name="Kyrpides N.C."/>
            <person name="Woyke T."/>
        </authorList>
    </citation>
    <scope>NUCLEOTIDE SEQUENCE</scope>
    <source>
        <strain evidence="1">GVMAG-M-3300023184-184</strain>
    </source>
</reference>
<protein>
    <recommendedName>
        <fullName evidence="2">HNH domain-containing protein</fullName>
    </recommendedName>
</protein>